<comment type="similarity">
    <text evidence="1">Belongs to the short-chain dehydrogenases/reductases (SDR) family.</text>
</comment>
<dbReference type="OrthoDB" id="9803333at2"/>
<dbReference type="PANTHER" id="PTHR43669">
    <property type="entry name" value="5-KETO-D-GLUCONATE 5-REDUCTASE"/>
    <property type="match status" value="1"/>
</dbReference>
<keyword evidence="4" id="KW-1185">Reference proteome</keyword>
<dbReference type="Gene3D" id="3.40.50.720">
    <property type="entry name" value="NAD(P)-binding Rossmann-like Domain"/>
    <property type="match status" value="1"/>
</dbReference>
<dbReference type="InterPro" id="IPR036291">
    <property type="entry name" value="NAD(P)-bd_dom_sf"/>
</dbReference>
<organism evidence="3 4">
    <name type="scientific">Prescottella agglutinans</name>
    <dbReference type="NCBI Taxonomy" id="1644129"/>
    <lineage>
        <taxon>Bacteria</taxon>
        <taxon>Bacillati</taxon>
        <taxon>Actinomycetota</taxon>
        <taxon>Actinomycetes</taxon>
        <taxon>Mycobacteriales</taxon>
        <taxon>Nocardiaceae</taxon>
        <taxon>Prescottella</taxon>
    </lineage>
</organism>
<dbReference type="PRINTS" id="PR00081">
    <property type="entry name" value="GDHRDH"/>
</dbReference>
<reference evidence="3 4" key="1">
    <citation type="submission" date="2018-11" db="EMBL/GenBank/DDBJ databases">
        <title>Rhodococcus spongicola sp. nov. and Rhodococcus xishaensis sp. nov. from marine sponges.</title>
        <authorList>
            <person name="Li L."/>
            <person name="Lin H.W."/>
        </authorList>
    </citation>
    <scope>NUCLEOTIDE SEQUENCE [LARGE SCALE GENOMIC DNA]</scope>
    <source>
        <strain evidence="3 4">CCTCC AB2014297</strain>
    </source>
</reference>
<dbReference type="RefSeq" id="WP_127917795.1">
    <property type="nucleotide sequence ID" value="NZ_RKLP01000011.1"/>
</dbReference>
<comment type="caution">
    <text evidence="3">The sequence shown here is derived from an EMBL/GenBank/DDBJ whole genome shotgun (WGS) entry which is preliminary data.</text>
</comment>
<dbReference type="PANTHER" id="PTHR43669:SF3">
    <property type="entry name" value="ALCOHOL DEHYDROGENASE, PUTATIVE (AFU_ORTHOLOGUE AFUA_3G03445)-RELATED"/>
    <property type="match status" value="1"/>
</dbReference>
<sequence length="263" mass="27355">MTHHLTGKTAVVLGVAPGNVGHAIARRFVDDGAAVLIAGRREDALAEVAAEIGARWQRCDITSEQDLDALFVAARDQLGHIDIGVNATGWGLLAPFEETSRADLEKMAATQFVGPFQFFQRLVGAISDGGSIIQISSVTASIMFENHAAYMGTKAGIDHVIRCIANEYGDRGIRANSIAPGGVADAPMSGGGLNYPPIQSLYLREIPLGRVGLAEDIANAATWLAGDGSGFVTGQVLHVSGGQTLRRNPSIADIAGALAAAQA</sequence>
<dbReference type="SUPFAM" id="SSF51735">
    <property type="entry name" value="NAD(P)-binding Rossmann-fold domains"/>
    <property type="match status" value="1"/>
</dbReference>
<name>A0A3S3ADK1_9NOCA</name>
<keyword evidence="2" id="KW-0560">Oxidoreductase</keyword>
<evidence type="ECO:0000313" key="4">
    <source>
        <dbReference type="Proteomes" id="UP000286208"/>
    </source>
</evidence>
<evidence type="ECO:0000256" key="1">
    <source>
        <dbReference type="ARBA" id="ARBA00006484"/>
    </source>
</evidence>
<proteinExistence type="inferred from homology"/>
<dbReference type="InterPro" id="IPR002347">
    <property type="entry name" value="SDR_fam"/>
</dbReference>
<dbReference type="FunFam" id="3.40.50.720:FF:000084">
    <property type="entry name" value="Short-chain dehydrogenase reductase"/>
    <property type="match status" value="1"/>
</dbReference>
<evidence type="ECO:0000256" key="2">
    <source>
        <dbReference type="ARBA" id="ARBA00023002"/>
    </source>
</evidence>
<evidence type="ECO:0000313" key="3">
    <source>
        <dbReference type="EMBL" id="RVW07679.1"/>
    </source>
</evidence>
<dbReference type="CDD" id="cd05233">
    <property type="entry name" value="SDR_c"/>
    <property type="match status" value="1"/>
</dbReference>
<dbReference type="Pfam" id="PF13561">
    <property type="entry name" value="adh_short_C2"/>
    <property type="match status" value="1"/>
</dbReference>
<gene>
    <name evidence="3" type="ORF">EGT67_19725</name>
</gene>
<dbReference type="Proteomes" id="UP000286208">
    <property type="component" value="Unassembled WGS sequence"/>
</dbReference>
<protein>
    <submittedName>
        <fullName evidence="3">SDR family oxidoreductase</fullName>
    </submittedName>
</protein>
<dbReference type="GO" id="GO:0016491">
    <property type="term" value="F:oxidoreductase activity"/>
    <property type="evidence" value="ECO:0007669"/>
    <property type="project" value="UniProtKB-KW"/>
</dbReference>
<dbReference type="EMBL" id="RKLP01000011">
    <property type="protein sequence ID" value="RVW07679.1"/>
    <property type="molecule type" value="Genomic_DNA"/>
</dbReference>
<dbReference type="AlphaFoldDB" id="A0A3S3ADK1"/>
<accession>A0A3S3ADK1</accession>